<comment type="subcellular location">
    <subcellularLocation>
        <location evidence="6">Cytoplasm</location>
    </subcellularLocation>
</comment>
<dbReference type="CDD" id="cd02440">
    <property type="entry name" value="AdoMet_MTases"/>
    <property type="match status" value="1"/>
</dbReference>
<proteinExistence type="inferred from homology"/>
<evidence type="ECO:0000256" key="3">
    <source>
        <dbReference type="ARBA" id="ARBA00022603"/>
    </source>
</evidence>
<feature type="binding site" evidence="6">
    <location>
        <position position="180"/>
    </location>
    <ligand>
        <name>S-adenosyl-L-methionine</name>
        <dbReference type="ChEBI" id="CHEBI:59789"/>
    </ligand>
</feature>
<evidence type="ECO:0000313" key="8">
    <source>
        <dbReference type="EMBL" id="OWV34085.1"/>
    </source>
</evidence>
<dbReference type="EC" id="2.1.1.-" evidence="6"/>
<dbReference type="Pfam" id="PF06325">
    <property type="entry name" value="PrmA"/>
    <property type="match status" value="1"/>
</dbReference>
<comment type="catalytic activity">
    <reaction evidence="6">
        <text>L-lysyl-[protein] + 3 S-adenosyl-L-methionine = N(6),N(6),N(6)-trimethyl-L-lysyl-[protein] + 3 S-adenosyl-L-homocysteine + 3 H(+)</text>
        <dbReference type="Rhea" id="RHEA:54192"/>
        <dbReference type="Rhea" id="RHEA-COMP:9752"/>
        <dbReference type="Rhea" id="RHEA-COMP:13826"/>
        <dbReference type="ChEBI" id="CHEBI:15378"/>
        <dbReference type="ChEBI" id="CHEBI:29969"/>
        <dbReference type="ChEBI" id="CHEBI:57856"/>
        <dbReference type="ChEBI" id="CHEBI:59789"/>
        <dbReference type="ChEBI" id="CHEBI:61961"/>
    </reaction>
</comment>
<evidence type="ECO:0000256" key="2">
    <source>
        <dbReference type="ARBA" id="ARBA00022490"/>
    </source>
</evidence>
<protein>
    <recommendedName>
        <fullName evidence="6">Ribosomal protein L11 methyltransferase</fullName>
        <shortName evidence="6">L11 Mtase</shortName>
        <ecNumber evidence="6">2.1.1.-</ecNumber>
    </recommendedName>
</protein>
<comment type="caution">
    <text evidence="8">The sequence shown here is derived from an EMBL/GenBank/DDBJ whole genome shotgun (WGS) entry which is preliminary data.</text>
</comment>
<dbReference type="InterPro" id="IPR050078">
    <property type="entry name" value="Ribosomal_L11_MeTrfase_PrmA"/>
</dbReference>
<gene>
    <name evidence="6" type="primary">prmA</name>
    <name evidence="8" type="ORF">B5C34_11855</name>
</gene>
<feature type="region of interest" description="Disordered" evidence="7">
    <location>
        <begin position="23"/>
        <end position="44"/>
    </location>
</feature>
<evidence type="ECO:0000256" key="6">
    <source>
        <dbReference type="HAMAP-Rule" id="MF_00735"/>
    </source>
</evidence>
<reference evidence="9" key="1">
    <citation type="submission" date="2017-05" db="EMBL/GenBank/DDBJ databases">
        <authorList>
            <person name="Lin X."/>
        </authorList>
    </citation>
    <scope>NUCLEOTIDE SEQUENCE [LARGE SCALE GENOMIC DNA]</scope>
    <source>
        <strain evidence="9">JLT2012</strain>
    </source>
</reference>
<keyword evidence="5 6" id="KW-0949">S-adenosyl-L-methionine</keyword>
<dbReference type="RefSeq" id="WP_088712783.1">
    <property type="nucleotide sequence ID" value="NZ_NFZT01000001.1"/>
</dbReference>
<evidence type="ECO:0000256" key="1">
    <source>
        <dbReference type="ARBA" id="ARBA00009741"/>
    </source>
</evidence>
<keyword evidence="4 6" id="KW-0808">Transferase</keyword>
<dbReference type="GO" id="GO:0032259">
    <property type="term" value="P:methylation"/>
    <property type="evidence" value="ECO:0007669"/>
    <property type="project" value="UniProtKB-KW"/>
</dbReference>
<dbReference type="Gene3D" id="3.40.50.150">
    <property type="entry name" value="Vaccinia Virus protein VP39"/>
    <property type="match status" value="1"/>
</dbReference>
<dbReference type="GO" id="GO:0008276">
    <property type="term" value="F:protein methyltransferase activity"/>
    <property type="evidence" value="ECO:0007669"/>
    <property type="project" value="UniProtKB-UniRule"/>
</dbReference>
<feature type="binding site" evidence="6">
    <location>
        <position position="157"/>
    </location>
    <ligand>
        <name>S-adenosyl-L-methionine</name>
        <dbReference type="ChEBI" id="CHEBI:59789"/>
    </ligand>
</feature>
<evidence type="ECO:0000313" key="9">
    <source>
        <dbReference type="Proteomes" id="UP000198462"/>
    </source>
</evidence>
<dbReference type="Proteomes" id="UP000198462">
    <property type="component" value="Unassembled WGS sequence"/>
</dbReference>
<dbReference type="PANTHER" id="PTHR43648">
    <property type="entry name" value="ELECTRON TRANSFER FLAVOPROTEIN BETA SUBUNIT LYSINE METHYLTRANSFERASE"/>
    <property type="match status" value="1"/>
</dbReference>
<feature type="binding site" evidence="6">
    <location>
        <position position="232"/>
    </location>
    <ligand>
        <name>S-adenosyl-L-methionine</name>
        <dbReference type="ChEBI" id="CHEBI:59789"/>
    </ligand>
</feature>
<organism evidence="8 9">
    <name type="scientific">Pacificimonas flava</name>
    <dbReference type="NCBI Taxonomy" id="1234595"/>
    <lineage>
        <taxon>Bacteria</taxon>
        <taxon>Pseudomonadati</taxon>
        <taxon>Pseudomonadota</taxon>
        <taxon>Alphaproteobacteria</taxon>
        <taxon>Sphingomonadales</taxon>
        <taxon>Sphingosinicellaceae</taxon>
        <taxon>Pacificimonas</taxon>
    </lineage>
</organism>
<dbReference type="PANTHER" id="PTHR43648:SF1">
    <property type="entry name" value="ELECTRON TRANSFER FLAVOPROTEIN BETA SUBUNIT LYSINE METHYLTRANSFERASE"/>
    <property type="match status" value="1"/>
</dbReference>
<comment type="function">
    <text evidence="6">Methylates ribosomal protein L11.</text>
</comment>
<sequence>MTWKLTLPCSKADAEALAEDIPALAELDPPPALMTSEPDPSRPEEMELAVYLEDRPDEDFITLLKTLLPNSPSAEAVVEELPEEDWVTLSQQGLDPIEAGRFYVHTARDAGTVPSQLVGIQVEASRAFGTGHHPTTAGCLRAIDQLPAAPENVLDLGTGTALLAIGIAKAFPSAQILASDIDAPSIHVARETLEANGVTEGDAPGEIRLLVADGFEAPELALRMPYDLIVANILAQPLIELSSDIAEALAPGGTLILAGLLTDQADAVAGAFRGAGLDPVAADPNEGWPILIFTRAGLGGA</sequence>
<dbReference type="HAMAP" id="MF_00735">
    <property type="entry name" value="Methyltr_PrmA"/>
    <property type="match status" value="1"/>
</dbReference>
<dbReference type="AlphaFoldDB" id="A0A219B6U3"/>
<dbReference type="SUPFAM" id="SSF53335">
    <property type="entry name" value="S-adenosyl-L-methionine-dependent methyltransferases"/>
    <property type="match status" value="1"/>
</dbReference>
<name>A0A219B6U3_9SPHN</name>
<dbReference type="GO" id="GO:0005737">
    <property type="term" value="C:cytoplasm"/>
    <property type="evidence" value="ECO:0007669"/>
    <property type="project" value="UniProtKB-SubCell"/>
</dbReference>
<feature type="binding site" evidence="6">
    <location>
        <position position="136"/>
    </location>
    <ligand>
        <name>S-adenosyl-L-methionine</name>
        <dbReference type="ChEBI" id="CHEBI:59789"/>
    </ligand>
</feature>
<dbReference type="InterPro" id="IPR029063">
    <property type="entry name" value="SAM-dependent_MTases_sf"/>
</dbReference>
<comment type="similarity">
    <text evidence="1 6">Belongs to the methyltransferase superfamily. PrmA family.</text>
</comment>
<dbReference type="EMBL" id="NFZT01000001">
    <property type="protein sequence ID" value="OWV34085.1"/>
    <property type="molecule type" value="Genomic_DNA"/>
</dbReference>
<keyword evidence="9" id="KW-1185">Reference proteome</keyword>
<keyword evidence="2 6" id="KW-0963">Cytoplasm</keyword>
<dbReference type="InterPro" id="IPR004498">
    <property type="entry name" value="Ribosomal_PrmA_MeTrfase"/>
</dbReference>
<evidence type="ECO:0000256" key="5">
    <source>
        <dbReference type="ARBA" id="ARBA00022691"/>
    </source>
</evidence>
<evidence type="ECO:0000256" key="7">
    <source>
        <dbReference type="SAM" id="MobiDB-lite"/>
    </source>
</evidence>
<keyword evidence="3 6" id="KW-0489">Methyltransferase</keyword>
<accession>A0A219B6U3</accession>
<evidence type="ECO:0000256" key="4">
    <source>
        <dbReference type="ARBA" id="ARBA00022679"/>
    </source>
</evidence>
<dbReference type="OrthoDB" id="9785995at2"/>